<protein>
    <submittedName>
        <fullName evidence="1">Uncharacterized protein</fullName>
    </submittedName>
</protein>
<sequence length="120" mass="13284">RDRVTKIARLVWSTALINALFEGVFKIRSPYPAPEHAIIQALEAGKEPLEIAGGVVREMFEQIPVIGGSIRWTSPYRTAWPAPIKVAGGAMKIVDKILRAKIPTHLFDEIVQAFTFFAGI</sequence>
<name>X1CLJ2_9ZZZZ</name>
<feature type="non-terminal residue" evidence="1">
    <location>
        <position position="1"/>
    </location>
</feature>
<reference evidence="1" key="1">
    <citation type="journal article" date="2014" name="Front. Microbiol.">
        <title>High frequency of phylogenetically diverse reductive dehalogenase-homologous genes in deep subseafloor sedimentary metagenomes.</title>
        <authorList>
            <person name="Kawai M."/>
            <person name="Futagami T."/>
            <person name="Toyoda A."/>
            <person name="Takaki Y."/>
            <person name="Nishi S."/>
            <person name="Hori S."/>
            <person name="Arai W."/>
            <person name="Tsubouchi T."/>
            <person name="Morono Y."/>
            <person name="Uchiyama I."/>
            <person name="Ito T."/>
            <person name="Fujiyama A."/>
            <person name="Inagaki F."/>
            <person name="Takami H."/>
        </authorList>
    </citation>
    <scope>NUCLEOTIDE SEQUENCE</scope>
    <source>
        <strain evidence="1">Expedition CK06-06</strain>
    </source>
</reference>
<proteinExistence type="predicted"/>
<dbReference type="EMBL" id="BART01022489">
    <property type="protein sequence ID" value="GAG97033.1"/>
    <property type="molecule type" value="Genomic_DNA"/>
</dbReference>
<comment type="caution">
    <text evidence="1">The sequence shown here is derived from an EMBL/GenBank/DDBJ whole genome shotgun (WGS) entry which is preliminary data.</text>
</comment>
<accession>X1CLJ2</accession>
<gene>
    <name evidence="1" type="ORF">S01H4_41160</name>
</gene>
<dbReference type="AlphaFoldDB" id="X1CLJ2"/>
<organism evidence="1">
    <name type="scientific">marine sediment metagenome</name>
    <dbReference type="NCBI Taxonomy" id="412755"/>
    <lineage>
        <taxon>unclassified sequences</taxon>
        <taxon>metagenomes</taxon>
        <taxon>ecological metagenomes</taxon>
    </lineage>
</organism>
<evidence type="ECO:0000313" key="1">
    <source>
        <dbReference type="EMBL" id="GAG97033.1"/>
    </source>
</evidence>